<dbReference type="SUPFAM" id="SSF55920">
    <property type="entry name" value="Creatinase/aminopeptidase"/>
    <property type="match status" value="1"/>
</dbReference>
<dbReference type="Gene3D" id="3.40.350.10">
    <property type="entry name" value="Creatinase/prolidase N-terminal domain"/>
    <property type="match status" value="1"/>
</dbReference>
<proteinExistence type="predicted"/>
<keyword evidence="4" id="KW-0645">Protease</keyword>
<dbReference type="AlphaFoldDB" id="K6ZPI1"/>
<dbReference type="PANTHER" id="PTHR46112:SF3">
    <property type="entry name" value="AMINOPEPTIDASE YPDF"/>
    <property type="match status" value="1"/>
</dbReference>
<feature type="chain" id="PRO_5003898488" evidence="1">
    <location>
        <begin position="28"/>
        <end position="451"/>
    </location>
</feature>
<dbReference type="Pfam" id="PF00557">
    <property type="entry name" value="Peptidase_M24"/>
    <property type="match status" value="1"/>
</dbReference>
<gene>
    <name evidence="4" type="primary">pepQ</name>
    <name evidence="4" type="ORF">GPLA_1288</name>
</gene>
<feature type="signal peptide" evidence="1">
    <location>
        <begin position="1"/>
        <end position="27"/>
    </location>
</feature>
<dbReference type="STRING" id="1129793.GPLA_1288"/>
<keyword evidence="4" id="KW-0378">Hydrolase</keyword>
<dbReference type="GO" id="GO:0102009">
    <property type="term" value="F:proline dipeptidase activity"/>
    <property type="evidence" value="ECO:0007669"/>
    <property type="project" value="UniProtKB-EC"/>
</dbReference>
<name>K6ZPI1_9ALTE</name>
<feature type="domain" description="Peptidase M24" evidence="2">
    <location>
        <begin position="204"/>
        <end position="409"/>
    </location>
</feature>
<reference evidence="5" key="1">
    <citation type="journal article" date="2014" name="Environ. Microbiol.">
        <title>Comparative genomics of the marine bacterial genus Glaciecola reveals the high degree of genomic diversity and genomic characteristic for cold adaptation.</title>
        <authorList>
            <person name="Qin Q.L."/>
            <person name="Xie B.B."/>
            <person name="Yu Y."/>
            <person name="Shu Y.L."/>
            <person name="Rong J.C."/>
            <person name="Zhang Y.J."/>
            <person name="Zhao D.L."/>
            <person name="Chen X.L."/>
            <person name="Zhang X.Y."/>
            <person name="Chen B."/>
            <person name="Zhou B.C."/>
            <person name="Zhang Y.Z."/>
        </authorList>
    </citation>
    <scope>NUCLEOTIDE SEQUENCE [LARGE SCALE GENOMIC DNA]</scope>
    <source>
        <strain evidence="5">LMG 21857</strain>
    </source>
</reference>
<evidence type="ECO:0000259" key="2">
    <source>
        <dbReference type="Pfam" id="PF00557"/>
    </source>
</evidence>
<dbReference type="EC" id="3.4.13.9" evidence="4"/>
<evidence type="ECO:0000256" key="1">
    <source>
        <dbReference type="SAM" id="SignalP"/>
    </source>
</evidence>
<organism evidence="4 5">
    <name type="scientific">Paraglaciecola polaris LMG 21857</name>
    <dbReference type="NCBI Taxonomy" id="1129793"/>
    <lineage>
        <taxon>Bacteria</taxon>
        <taxon>Pseudomonadati</taxon>
        <taxon>Pseudomonadota</taxon>
        <taxon>Gammaproteobacteria</taxon>
        <taxon>Alteromonadales</taxon>
        <taxon>Alteromonadaceae</taxon>
        <taxon>Paraglaciecola</taxon>
    </lineage>
</organism>
<dbReference type="EMBL" id="BAER01000033">
    <property type="protein sequence ID" value="GAC32202.1"/>
    <property type="molecule type" value="Genomic_DNA"/>
</dbReference>
<evidence type="ECO:0000313" key="4">
    <source>
        <dbReference type="EMBL" id="GAC32202.1"/>
    </source>
</evidence>
<dbReference type="Pfam" id="PF01321">
    <property type="entry name" value="Creatinase_N"/>
    <property type="match status" value="1"/>
</dbReference>
<comment type="caution">
    <text evidence="4">The sequence shown here is derived from an EMBL/GenBank/DDBJ whole genome shotgun (WGS) entry which is preliminary data.</text>
</comment>
<dbReference type="PANTHER" id="PTHR46112">
    <property type="entry name" value="AMINOPEPTIDASE"/>
    <property type="match status" value="1"/>
</dbReference>
<evidence type="ECO:0000259" key="3">
    <source>
        <dbReference type="Pfam" id="PF01321"/>
    </source>
</evidence>
<dbReference type="InterPro" id="IPR036005">
    <property type="entry name" value="Creatinase/aminopeptidase-like"/>
</dbReference>
<protein>
    <submittedName>
        <fullName evidence="4">Xaa-Pro dipeptidase</fullName>
        <ecNumber evidence="4">3.4.13.9</ecNumber>
    </submittedName>
</protein>
<dbReference type="SUPFAM" id="SSF53092">
    <property type="entry name" value="Creatinase/prolidase N-terminal domain"/>
    <property type="match status" value="1"/>
</dbReference>
<dbReference type="Proteomes" id="UP000006322">
    <property type="component" value="Unassembled WGS sequence"/>
</dbReference>
<accession>K6ZPI1</accession>
<dbReference type="InterPro" id="IPR000994">
    <property type="entry name" value="Pept_M24"/>
</dbReference>
<dbReference type="Gene3D" id="3.90.230.10">
    <property type="entry name" value="Creatinase/methionine aminopeptidase superfamily"/>
    <property type="match status" value="1"/>
</dbReference>
<dbReference type="InterPro" id="IPR050659">
    <property type="entry name" value="Peptidase_M24B"/>
</dbReference>
<dbReference type="InterPro" id="IPR029149">
    <property type="entry name" value="Creatin/AminoP/Spt16_N"/>
</dbReference>
<feature type="domain" description="Creatinase N-terminal" evidence="3">
    <location>
        <begin position="62"/>
        <end position="196"/>
    </location>
</feature>
<dbReference type="RefSeq" id="WP_007104001.1">
    <property type="nucleotide sequence ID" value="NZ_BAER01000033.1"/>
</dbReference>
<dbReference type="InterPro" id="IPR000587">
    <property type="entry name" value="Creatinase_N"/>
</dbReference>
<keyword evidence="5" id="KW-1185">Reference proteome</keyword>
<sequence length="451" mass="49747">MNITKRAFIKASAAAAVTFPLAQSVLAASPSPSITSSPRDKSFLKNLTRDSQAISKNERLGRIKKAQQLMRQFNIAAMVLEPGATMDYFSGIQWWRSERLTAVVIPREGDIAVLCPFFEQPSIRESLKVGDDVRVWQEHESPFLLIQQILKDRGIQKGQLAFEQSVRYFVLQGVMALMSNMQHTSADPITQGCRMIKSPHEIALMHKANEITLAAYAHVHANLAIGMSQQDVNQLMNSAQAQLGGTSIWTMALFNEASAYPHGSKQAQTIQAGSTVLMDCGCAVHGYQSDISRTFVFGEPSKKQLKIWQTVRQGQQIAFEKAQLGTPAGAVDDAVRAYYQTQGLGPDYQLPGLSHRTGHGIGMEGHEPVNFVHNEATQLQVGMCFSDEPGIYIPEEFGVRLEDCIYMTKEGPHWFTTPPDNLESPIGRLSPLDSNLSALLPSLLSTKEETI</sequence>
<evidence type="ECO:0000313" key="5">
    <source>
        <dbReference type="Proteomes" id="UP000006322"/>
    </source>
</evidence>
<keyword evidence="1" id="KW-0732">Signal</keyword>
<keyword evidence="4" id="KW-0224">Dipeptidase</keyword>
<dbReference type="OrthoDB" id="9761809at2"/>